<dbReference type="Proteomes" id="UP000434172">
    <property type="component" value="Unassembled WGS sequence"/>
</dbReference>
<protein>
    <submittedName>
        <fullName evidence="1">Uncharacterized protein</fullName>
    </submittedName>
</protein>
<reference evidence="1 2" key="1">
    <citation type="submission" date="2019-12" db="EMBL/GenBank/DDBJ databases">
        <title>A genome sequence resource for the geographically widespread anthracnose pathogen Colletotrichum asianum.</title>
        <authorList>
            <person name="Meng Y."/>
        </authorList>
    </citation>
    <scope>NUCLEOTIDE SEQUENCE [LARGE SCALE GENOMIC DNA]</scope>
    <source>
        <strain evidence="1 2">ICMP 18580</strain>
    </source>
</reference>
<sequence length="99" mass="10922">MQIIDYRNSKASIPAISLSTLAKYQENLITRAYALPSHSKMRFFEVIFCLVAATAVSAAPQAAKACQPQGFDTYSNCKGLCFSKDCHTQSDGKFHCCNF</sequence>
<organism evidence="1 2">
    <name type="scientific">Colletotrichum asianum</name>
    <dbReference type="NCBI Taxonomy" id="702518"/>
    <lineage>
        <taxon>Eukaryota</taxon>
        <taxon>Fungi</taxon>
        <taxon>Dikarya</taxon>
        <taxon>Ascomycota</taxon>
        <taxon>Pezizomycotina</taxon>
        <taxon>Sordariomycetes</taxon>
        <taxon>Hypocreomycetidae</taxon>
        <taxon>Glomerellales</taxon>
        <taxon>Glomerellaceae</taxon>
        <taxon>Colletotrichum</taxon>
        <taxon>Colletotrichum gloeosporioides species complex</taxon>
    </lineage>
</organism>
<gene>
    <name evidence="1" type="ORF">GQ607_017339</name>
</gene>
<keyword evidence="2" id="KW-1185">Reference proteome</keyword>
<name>A0A8H3VUX6_9PEZI</name>
<evidence type="ECO:0000313" key="1">
    <source>
        <dbReference type="EMBL" id="KAF0315439.1"/>
    </source>
</evidence>
<accession>A0A8H3VUX6</accession>
<dbReference type="EMBL" id="WOWK01000204">
    <property type="protein sequence ID" value="KAF0315439.1"/>
    <property type="molecule type" value="Genomic_DNA"/>
</dbReference>
<dbReference type="AlphaFoldDB" id="A0A8H3VUX6"/>
<comment type="caution">
    <text evidence="1">The sequence shown here is derived from an EMBL/GenBank/DDBJ whole genome shotgun (WGS) entry which is preliminary data.</text>
</comment>
<proteinExistence type="predicted"/>
<evidence type="ECO:0000313" key="2">
    <source>
        <dbReference type="Proteomes" id="UP000434172"/>
    </source>
</evidence>